<evidence type="ECO:0000256" key="1">
    <source>
        <dbReference type="SAM" id="MobiDB-lite"/>
    </source>
</evidence>
<feature type="compositionally biased region" description="Basic and acidic residues" evidence="1">
    <location>
        <begin position="1"/>
        <end position="13"/>
    </location>
</feature>
<dbReference type="PANTHER" id="PTHR33978:SF4">
    <property type="entry name" value="SERINE_THREONINE-KINASE"/>
    <property type="match status" value="1"/>
</dbReference>
<dbReference type="Proteomes" id="UP001153076">
    <property type="component" value="Unassembled WGS sequence"/>
</dbReference>
<dbReference type="OrthoDB" id="1932439at2759"/>
<keyword evidence="4" id="KW-1185">Reference proteome</keyword>
<keyword evidence="2" id="KW-0472">Membrane</keyword>
<feature type="compositionally biased region" description="Pro residues" evidence="1">
    <location>
        <begin position="93"/>
        <end position="104"/>
    </location>
</feature>
<gene>
    <name evidence="3" type="ORF">Cgig2_026959</name>
</gene>
<feature type="region of interest" description="Disordered" evidence="1">
    <location>
        <begin position="120"/>
        <end position="145"/>
    </location>
</feature>
<feature type="transmembrane region" description="Helical" evidence="2">
    <location>
        <begin position="199"/>
        <end position="215"/>
    </location>
</feature>
<organism evidence="3 4">
    <name type="scientific">Carnegiea gigantea</name>
    <dbReference type="NCBI Taxonomy" id="171969"/>
    <lineage>
        <taxon>Eukaryota</taxon>
        <taxon>Viridiplantae</taxon>
        <taxon>Streptophyta</taxon>
        <taxon>Embryophyta</taxon>
        <taxon>Tracheophyta</taxon>
        <taxon>Spermatophyta</taxon>
        <taxon>Magnoliopsida</taxon>
        <taxon>eudicotyledons</taxon>
        <taxon>Gunneridae</taxon>
        <taxon>Pentapetalae</taxon>
        <taxon>Caryophyllales</taxon>
        <taxon>Cactineae</taxon>
        <taxon>Cactaceae</taxon>
        <taxon>Cactoideae</taxon>
        <taxon>Echinocereeae</taxon>
        <taxon>Carnegiea</taxon>
    </lineage>
</organism>
<dbReference type="PANTHER" id="PTHR33978">
    <property type="entry name" value="SERINE/THREONINE-KINASE"/>
    <property type="match status" value="1"/>
</dbReference>
<comment type="caution">
    <text evidence="3">The sequence shown here is derived from an EMBL/GenBank/DDBJ whole genome shotgun (WGS) entry which is preliminary data.</text>
</comment>
<evidence type="ECO:0000313" key="3">
    <source>
        <dbReference type="EMBL" id="KAJ8451150.1"/>
    </source>
</evidence>
<evidence type="ECO:0000256" key="2">
    <source>
        <dbReference type="SAM" id="Phobius"/>
    </source>
</evidence>
<feature type="region of interest" description="Disordered" evidence="1">
    <location>
        <begin position="1"/>
        <end position="54"/>
    </location>
</feature>
<feature type="compositionally biased region" description="Low complexity" evidence="1">
    <location>
        <begin position="17"/>
        <end position="29"/>
    </location>
</feature>
<feature type="region of interest" description="Disordered" evidence="1">
    <location>
        <begin position="79"/>
        <end position="107"/>
    </location>
</feature>
<accession>A0A9Q1KY23</accession>
<name>A0A9Q1KY23_9CARY</name>
<keyword evidence="2" id="KW-0812">Transmembrane</keyword>
<sequence length="216" mass="24011">MEKDQADLHEHQKPSAKQTQKPQKNQKTPSLKPTTTANNNNNNKKDNKQRPIWDCGSTLYDSFELDSFRKQLDSAIITSSSRTLSMPRLPSQGGPPPPHKPPPSKLSRTFRKLLNSVFRPRNTSRPMNYDSGPDIGPGVPGHPDQSEKLKQIGGGSNNNNKYFVVYEKVNALSSIPEVPEAAFSPEIGSLARKTMSQRFSSGVVLMILLLMSWLVT</sequence>
<proteinExistence type="predicted"/>
<dbReference type="EMBL" id="JAKOGI010000011">
    <property type="protein sequence ID" value="KAJ8451150.1"/>
    <property type="molecule type" value="Genomic_DNA"/>
</dbReference>
<protein>
    <submittedName>
        <fullName evidence="3">Uncharacterized protein</fullName>
    </submittedName>
</protein>
<dbReference type="AlphaFoldDB" id="A0A9Q1KY23"/>
<reference evidence="3" key="1">
    <citation type="submission" date="2022-04" db="EMBL/GenBank/DDBJ databases">
        <title>Carnegiea gigantea Genome sequencing and assembly v2.</title>
        <authorList>
            <person name="Copetti D."/>
            <person name="Sanderson M.J."/>
            <person name="Burquez A."/>
            <person name="Wojciechowski M.F."/>
        </authorList>
    </citation>
    <scope>NUCLEOTIDE SEQUENCE</scope>
    <source>
        <strain evidence="3">SGP5-SGP5p</strain>
        <tissue evidence="3">Aerial part</tissue>
    </source>
</reference>
<evidence type="ECO:0000313" key="4">
    <source>
        <dbReference type="Proteomes" id="UP001153076"/>
    </source>
</evidence>
<keyword evidence="2" id="KW-1133">Transmembrane helix</keyword>